<dbReference type="PANTHER" id="PTHR12634:SF8">
    <property type="entry name" value="FIERY MOUNTAIN, ISOFORM D"/>
    <property type="match status" value="1"/>
</dbReference>
<comment type="similarity">
    <text evidence="1">Belongs to the SAPS family.</text>
</comment>
<dbReference type="Pfam" id="PF04499">
    <property type="entry name" value="SAPS"/>
    <property type="match status" value="2"/>
</dbReference>
<evidence type="ECO:0000313" key="5">
    <source>
        <dbReference type="Proteomes" id="UP001300502"/>
    </source>
</evidence>
<keyword evidence="5" id="KW-1185">Reference proteome</keyword>
<feature type="region of interest" description="Disordered" evidence="3">
    <location>
        <begin position="16"/>
        <end position="236"/>
    </location>
</feature>
<evidence type="ECO:0000256" key="2">
    <source>
        <dbReference type="ARBA" id="ARBA00023306"/>
    </source>
</evidence>
<evidence type="ECO:0000256" key="1">
    <source>
        <dbReference type="ARBA" id="ARBA00006180"/>
    </source>
</evidence>
<reference evidence="4 5" key="1">
    <citation type="submission" date="2022-07" db="EMBL/GenBank/DDBJ databases">
        <title>Genome-wide signatures of adaptation to extreme environments.</title>
        <authorList>
            <person name="Cho C.H."/>
            <person name="Yoon H.S."/>
        </authorList>
    </citation>
    <scope>NUCLEOTIDE SEQUENCE [LARGE SCALE GENOMIC DNA]</scope>
    <source>
        <strain evidence="4 5">108.79 E11</strain>
    </source>
</reference>
<feature type="compositionally biased region" description="Basic and acidic residues" evidence="3">
    <location>
        <begin position="158"/>
        <end position="178"/>
    </location>
</feature>
<protein>
    <recommendedName>
        <fullName evidence="6">Serine/threonine-protein phosphatase 4 regulatory subunit 3-like central domain-containing protein</fullName>
    </recommendedName>
</protein>
<dbReference type="GO" id="GO:0019903">
    <property type="term" value="F:protein phosphatase binding"/>
    <property type="evidence" value="ECO:0007669"/>
    <property type="project" value="InterPro"/>
</dbReference>
<dbReference type="PANTHER" id="PTHR12634">
    <property type="entry name" value="SIT4 YEAST -ASSOCIATING PROTEIN-RELATED"/>
    <property type="match status" value="1"/>
</dbReference>
<evidence type="ECO:0000313" key="4">
    <source>
        <dbReference type="EMBL" id="KAK4525834.1"/>
    </source>
</evidence>
<feature type="compositionally biased region" description="Polar residues" evidence="3">
    <location>
        <begin position="108"/>
        <end position="129"/>
    </location>
</feature>
<evidence type="ECO:0008006" key="6">
    <source>
        <dbReference type="Google" id="ProtNLM"/>
    </source>
</evidence>
<feature type="compositionally biased region" description="Basic and acidic residues" evidence="3">
    <location>
        <begin position="16"/>
        <end position="50"/>
    </location>
</feature>
<feature type="compositionally biased region" description="Basic and acidic residues" evidence="3">
    <location>
        <begin position="96"/>
        <end position="107"/>
    </location>
</feature>
<dbReference type="InterPro" id="IPR007587">
    <property type="entry name" value="SAPS"/>
</dbReference>
<gene>
    <name evidence="4" type="ORF">GAYE_SCF17G3743</name>
</gene>
<dbReference type="EMBL" id="JANCYU010000034">
    <property type="protein sequence ID" value="KAK4525834.1"/>
    <property type="molecule type" value="Genomic_DNA"/>
</dbReference>
<evidence type="ECO:0000256" key="3">
    <source>
        <dbReference type="SAM" id="MobiDB-lite"/>
    </source>
</evidence>
<sequence length="843" mass="93902">MGLVNILTACFAEKRQGELRRQGHEREKQVTKANEEKKQSCDVSEKEHRGNLPPRHNGISSSNTAQPEQPKSQPPNSASEQVEDLSEKATNTNLAPEEHKLEDKDNVSENCVSTATEQNDVESNSQEPSVSLKGSVVHHSQSMDSIATKKSVAQESTAMKKSESLDHLALKKRNETKGTAKLPPPKHPNSLSGLLGIRGTSKNSSAKMPRSGSADALSSNSNKTTSRRRSSSGSRNTFLEVLRSRASSSSSGDLNCSALLSVIDEAKFGHRTLEDVMDAMYDLTEELPDHAVRVLYDYLSRKDIVKQLVKFVIMDEEQTSAFDRTLSGRDDSETDARRKSRYPYIASEVLAYGPKKPRRALVEDHEALDKLFGFLETPPPLNLITAGRFAKVVAAMIQDKPSSIVRYLEKKPHTISLIVKHVGTDSVAELLVRLVADVNDGDSKQLFFEFINHEAARLLAKVDLFKLLANAFHESCKTGQMSPYDEEVVANVCMTILGITIRVMMTTTPSIFTSDRTLNQSIKYANAVNIFNEPDVIGVILDDSIHAVYNGDDLGIALCSSLRLVRDLYRALMRGKESPIEEVRLPTSSLNTTRFETMLRKRFAMLRSILLKLPNEDASQSFGSTSSTRRLGRLRLRIAEFFVDILCGSRPETVRAIIVNNIHRTIGEMFISYEHNSLLHSLVADGAETFLLHRNDAESERVLFADFLMQLVLDCWRKLDKDPRDAPQTLHSGYLGAVLKIAQVLDKFCRKIPIETDNAEAFGKLYKECIFEMLRQQQGVLGGVEPPRHSSALAQDRFSSRVLEAAPHESIGEALRVRLGLERRRKSGGQAEQGFFNIAHVPF</sequence>
<comment type="caution">
    <text evidence="4">The sequence shown here is derived from an EMBL/GenBank/DDBJ whole genome shotgun (WGS) entry which is preliminary data.</text>
</comment>
<name>A0AAV9IEJ2_9RHOD</name>
<dbReference type="Proteomes" id="UP001300502">
    <property type="component" value="Unassembled WGS sequence"/>
</dbReference>
<dbReference type="AlphaFoldDB" id="A0AAV9IEJ2"/>
<proteinExistence type="inferred from homology"/>
<keyword evidence="2" id="KW-0131">Cell cycle</keyword>
<dbReference type="GO" id="GO:0019888">
    <property type="term" value="F:protein phosphatase regulator activity"/>
    <property type="evidence" value="ECO:0007669"/>
    <property type="project" value="TreeGrafter"/>
</dbReference>
<accession>A0AAV9IEJ2</accession>
<organism evidence="4 5">
    <name type="scientific">Galdieria yellowstonensis</name>
    <dbReference type="NCBI Taxonomy" id="3028027"/>
    <lineage>
        <taxon>Eukaryota</taxon>
        <taxon>Rhodophyta</taxon>
        <taxon>Bangiophyceae</taxon>
        <taxon>Galdieriales</taxon>
        <taxon>Galdieriaceae</taxon>
        <taxon>Galdieria</taxon>
    </lineage>
</organism>
<feature type="compositionally biased region" description="Polar residues" evidence="3">
    <location>
        <begin position="58"/>
        <end position="80"/>
    </location>
</feature>